<dbReference type="Proteomes" id="UP000265520">
    <property type="component" value="Unassembled WGS sequence"/>
</dbReference>
<name>A0A392QM91_9FABA</name>
<reference evidence="2 3" key="1">
    <citation type="journal article" date="2018" name="Front. Plant Sci.">
        <title>Red Clover (Trifolium pratense) and Zigzag Clover (T. medium) - A Picture of Genomic Similarities and Differences.</title>
        <authorList>
            <person name="Dluhosova J."/>
            <person name="Istvanek J."/>
            <person name="Nedelnik J."/>
            <person name="Repkova J."/>
        </authorList>
    </citation>
    <scope>NUCLEOTIDE SEQUENCE [LARGE SCALE GENOMIC DNA]</scope>
    <source>
        <strain evidence="3">cv. 10/8</strain>
        <tissue evidence="2">Leaf</tissue>
    </source>
</reference>
<keyword evidence="3" id="KW-1185">Reference proteome</keyword>
<evidence type="ECO:0000256" key="1">
    <source>
        <dbReference type="SAM" id="MobiDB-lite"/>
    </source>
</evidence>
<sequence>MNPGTSRAGMHREQSSLYQGQAATIIYLKTDPARRDQKVKSDTPPTSPPPMPSTAAATPKPPHPNENISAT</sequence>
<accession>A0A392QM91</accession>
<evidence type="ECO:0000313" key="3">
    <source>
        <dbReference type="Proteomes" id="UP000265520"/>
    </source>
</evidence>
<protein>
    <submittedName>
        <fullName evidence="2">Uncharacterized protein</fullName>
    </submittedName>
</protein>
<organism evidence="2 3">
    <name type="scientific">Trifolium medium</name>
    <dbReference type="NCBI Taxonomy" id="97028"/>
    <lineage>
        <taxon>Eukaryota</taxon>
        <taxon>Viridiplantae</taxon>
        <taxon>Streptophyta</taxon>
        <taxon>Embryophyta</taxon>
        <taxon>Tracheophyta</taxon>
        <taxon>Spermatophyta</taxon>
        <taxon>Magnoliopsida</taxon>
        <taxon>eudicotyledons</taxon>
        <taxon>Gunneridae</taxon>
        <taxon>Pentapetalae</taxon>
        <taxon>rosids</taxon>
        <taxon>fabids</taxon>
        <taxon>Fabales</taxon>
        <taxon>Fabaceae</taxon>
        <taxon>Papilionoideae</taxon>
        <taxon>50 kb inversion clade</taxon>
        <taxon>NPAAA clade</taxon>
        <taxon>Hologalegina</taxon>
        <taxon>IRL clade</taxon>
        <taxon>Trifolieae</taxon>
        <taxon>Trifolium</taxon>
    </lineage>
</organism>
<feature type="compositionally biased region" description="Basic and acidic residues" evidence="1">
    <location>
        <begin position="31"/>
        <end position="41"/>
    </location>
</feature>
<dbReference type="AlphaFoldDB" id="A0A392QM91"/>
<comment type="caution">
    <text evidence="2">The sequence shown here is derived from an EMBL/GenBank/DDBJ whole genome shotgun (WGS) entry which is preliminary data.</text>
</comment>
<feature type="region of interest" description="Disordered" evidence="1">
    <location>
        <begin position="1"/>
        <end position="71"/>
    </location>
</feature>
<dbReference type="EMBL" id="LXQA010142727">
    <property type="protein sequence ID" value="MCI24646.1"/>
    <property type="molecule type" value="Genomic_DNA"/>
</dbReference>
<proteinExistence type="predicted"/>
<evidence type="ECO:0000313" key="2">
    <source>
        <dbReference type="EMBL" id="MCI24646.1"/>
    </source>
</evidence>